<dbReference type="Proteomes" id="UP001180737">
    <property type="component" value="Unassembled WGS sequence"/>
</dbReference>
<organism evidence="1 2">
    <name type="scientific">Streptomyces gottesmaniae</name>
    <dbReference type="NCBI Taxonomy" id="3075518"/>
    <lineage>
        <taxon>Bacteria</taxon>
        <taxon>Bacillati</taxon>
        <taxon>Actinomycetota</taxon>
        <taxon>Actinomycetes</taxon>
        <taxon>Kitasatosporales</taxon>
        <taxon>Streptomycetaceae</taxon>
        <taxon>Streptomyces</taxon>
    </lineage>
</organism>
<proteinExistence type="predicted"/>
<dbReference type="EMBL" id="JAVRFJ010000007">
    <property type="protein sequence ID" value="MDT0567904.1"/>
    <property type="molecule type" value="Genomic_DNA"/>
</dbReference>
<comment type="caution">
    <text evidence="1">The sequence shown here is derived from an EMBL/GenBank/DDBJ whole genome shotgun (WGS) entry which is preliminary data.</text>
</comment>
<keyword evidence="2" id="KW-1185">Reference proteome</keyword>
<protein>
    <submittedName>
        <fullName evidence="1">DUF6221 family protein</fullName>
    </submittedName>
</protein>
<dbReference type="InterPro" id="IPR046193">
    <property type="entry name" value="DUF6221"/>
</dbReference>
<gene>
    <name evidence="1" type="ORF">RM704_10550</name>
</gene>
<evidence type="ECO:0000313" key="2">
    <source>
        <dbReference type="Proteomes" id="UP001180737"/>
    </source>
</evidence>
<reference evidence="1" key="1">
    <citation type="submission" date="2024-05" db="EMBL/GenBank/DDBJ databases">
        <title>30 novel species of actinomycetes from the DSMZ collection.</title>
        <authorList>
            <person name="Nouioui I."/>
        </authorList>
    </citation>
    <scope>NUCLEOTIDE SEQUENCE</scope>
    <source>
        <strain evidence="1">DSM 3412</strain>
    </source>
</reference>
<accession>A0ABU2YV54</accession>
<sequence length="155" mass="17460">MTAEFVEWLDAQLAEDKRIALGATWCEDAGTWRAEPSPYGTPARPTGPRWYIEDAMDDGVITTVDPQASPDEDVAQHIAEWDPARVLREIDAKRQLLDLHRPMRRRSTGSGGGAIEDCQICDHFPAQFPCLTLRLLALPYADRPGYREEWRPSAP</sequence>
<dbReference type="RefSeq" id="WP_052146367.1">
    <property type="nucleotide sequence ID" value="NZ_JAVRFJ010000007.1"/>
</dbReference>
<dbReference type="Pfam" id="PF19730">
    <property type="entry name" value="DUF6221"/>
    <property type="match status" value="1"/>
</dbReference>
<evidence type="ECO:0000313" key="1">
    <source>
        <dbReference type="EMBL" id="MDT0567904.1"/>
    </source>
</evidence>
<name>A0ABU2YV54_9ACTN</name>